<evidence type="ECO:0000256" key="4">
    <source>
        <dbReference type="ARBA" id="ARBA00022806"/>
    </source>
</evidence>
<evidence type="ECO:0000256" key="5">
    <source>
        <dbReference type="ARBA" id="ARBA00023242"/>
    </source>
</evidence>
<dbReference type="GO" id="GO:0005634">
    <property type="term" value="C:nucleus"/>
    <property type="evidence" value="ECO:0007669"/>
    <property type="project" value="UniProtKB-SubCell"/>
</dbReference>
<comment type="similarity">
    <text evidence="2">Belongs to the MCM family.</text>
</comment>
<evidence type="ECO:0000256" key="1">
    <source>
        <dbReference type="ARBA" id="ARBA00004123"/>
    </source>
</evidence>
<name>A0A183U8F5_TOXCA</name>
<reference evidence="7 8" key="2">
    <citation type="submission" date="2018-11" db="EMBL/GenBank/DDBJ databases">
        <authorList>
            <consortium name="Pathogen Informatics"/>
        </authorList>
    </citation>
    <scope>NUCLEOTIDE SEQUENCE [LARGE SCALE GENOMIC DNA]</scope>
</reference>
<proteinExistence type="inferred from homology"/>
<protein>
    <submittedName>
        <fullName evidence="9">MCM6_C domain-containing protein</fullName>
    </submittedName>
</protein>
<feature type="domain" description="Mcm6 C-terminal winged-helix" evidence="6">
    <location>
        <begin position="106"/>
        <end position="146"/>
    </location>
</feature>
<keyword evidence="4" id="KW-0347">Helicase</keyword>
<evidence type="ECO:0000313" key="8">
    <source>
        <dbReference type="Proteomes" id="UP000050794"/>
    </source>
</evidence>
<dbReference type="Pfam" id="PF18263">
    <property type="entry name" value="WHD_MCM6"/>
    <property type="match status" value="1"/>
</dbReference>
<organism evidence="8 9">
    <name type="scientific">Toxocara canis</name>
    <name type="common">Canine roundworm</name>
    <dbReference type="NCBI Taxonomy" id="6265"/>
    <lineage>
        <taxon>Eukaryota</taxon>
        <taxon>Metazoa</taxon>
        <taxon>Ecdysozoa</taxon>
        <taxon>Nematoda</taxon>
        <taxon>Chromadorea</taxon>
        <taxon>Rhabditida</taxon>
        <taxon>Spirurina</taxon>
        <taxon>Ascaridomorpha</taxon>
        <taxon>Ascaridoidea</taxon>
        <taxon>Toxocaridae</taxon>
        <taxon>Toxocara</taxon>
    </lineage>
</organism>
<dbReference type="Gene3D" id="1.20.58.870">
    <property type="match status" value="1"/>
</dbReference>
<evidence type="ECO:0000256" key="2">
    <source>
        <dbReference type="ARBA" id="ARBA00008010"/>
    </source>
</evidence>
<keyword evidence="8" id="KW-1185">Reference proteome</keyword>
<keyword evidence="4" id="KW-0067">ATP-binding</keyword>
<gene>
    <name evidence="7" type="ORF">TCNE_LOCUS4775</name>
</gene>
<sequence length="158" mass="18250">MLQMEVIDEAAREEETAGVLRERNEVLAPHGADESPKRKIDASKLKIKGLKGMDFQKSDLSLSVVKCAVNVQSNTLNYDVTVVYGTFFTDELRVRWVLEHVAQSRFEEYKSISEMLVCHIRRLEEEQAENAEYEGVRHSQLVQWLVLNIITLLLCRRK</sequence>
<dbReference type="EMBL" id="UYWY01008988">
    <property type="protein sequence ID" value="VDM32187.1"/>
    <property type="molecule type" value="Genomic_DNA"/>
</dbReference>
<evidence type="ECO:0000313" key="7">
    <source>
        <dbReference type="EMBL" id="VDM32187.1"/>
    </source>
</evidence>
<reference evidence="9" key="1">
    <citation type="submission" date="2016-06" db="UniProtKB">
        <authorList>
            <consortium name="WormBaseParasite"/>
        </authorList>
    </citation>
    <scope>IDENTIFICATION</scope>
</reference>
<accession>A0A183U8F5</accession>
<comment type="subcellular location">
    <subcellularLocation>
        <location evidence="1">Nucleus</location>
    </subcellularLocation>
</comment>
<dbReference type="InterPro" id="IPR041024">
    <property type="entry name" value="Mcm6_C"/>
</dbReference>
<evidence type="ECO:0000256" key="3">
    <source>
        <dbReference type="ARBA" id="ARBA00022705"/>
    </source>
</evidence>
<dbReference type="GO" id="GO:0006260">
    <property type="term" value="P:DNA replication"/>
    <property type="evidence" value="ECO:0007669"/>
    <property type="project" value="UniProtKB-KW"/>
</dbReference>
<dbReference type="GO" id="GO:0004386">
    <property type="term" value="F:helicase activity"/>
    <property type="evidence" value="ECO:0007669"/>
    <property type="project" value="UniProtKB-KW"/>
</dbReference>
<dbReference type="WBParaSite" id="TCNE_0000477501-mRNA-1">
    <property type="protein sequence ID" value="TCNE_0000477501-mRNA-1"/>
    <property type="gene ID" value="TCNE_0000477501"/>
</dbReference>
<keyword evidence="3" id="KW-0235">DNA replication</keyword>
<evidence type="ECO:0000313" key="9">
    <source>
        <dbReference type="WBParaSite" id="TCNE_0000477501-mRNA-1"/>
    </source>
</evidence>
<dbReference type="Proteomes" id="UP000050794">
    <property type="component" value="Unassembled WGS sequence"/>
</dbReference>
<dbReference type="AlphaFoldDB" id="A0A183U8F5"/>
<evidence type="ECO:0000259" key="6">
    <source>
        <dbReference type="Pfam" id="PF18263"/>
    </source>
</evidence>
<keyword evidence="4" id="KW-0547">Nucleotide-binding</keyword>
<keyword evidence="5" id="KW-0539">Nucleus</keyword>
<keyword evidence="4" id="KW-0378">Hydrolase</keyword>